<organism evidence="2 3">
    <name type="scientific">Paramuricea clavata</name>
    <name type="common">Red gorgonian</name>
    <name type="synonym">Violescent sea-whip</name>
    <dbReference type="NCBI Taxonomy" id="317549"/>
    <lineage>
        <taxon>Eukaryota</taxon>
        <taxon>Metazoa</taxon>
        <taxon>Cnidaria</taxon>
        <taxon>Anthozoa</taxon>
        <taxon>Octocorallia</taxon>
        <taxon>Malacalcyonacea</taxon>
        <taxon>Plexauridae</taxon>
        <taxon>Paramuricea</taxon>
    </lineage>
</organism>
<evidence type="ECO:0000313" key="2">
    <source>
        <dbReference type="EMBL" id="CAB3997943.1"/>
    </source>
</evidence>
<gene>
    <name evidence="2" type="ORF">PACLA_8A007482</name>
</gene>
<comment type="caution">
    <text evidence="2">The sequence shown here is derived from an EMBL/GenBank/DDBJ whole genome shotgun (WGS) entry which is preliminary data.</text>
</comment>
<feature type="compositionally biased region" description="Polar residues" evidence="1">
    <location>
        <begin position="19"/>
        <end position="42"/>
    </location>
</feature>
<evidence type="ECO:0000313" key="3">
    <source>
        <dbReference type="Proteomes" id="UP001152795"/>
    </source>
</evidence>
<dbReference type="Proteomes" id="UP001152795">
    <property type="component" value="Unassembled WGS sequence"/>
</dbReference>
<protein>
    <submittedName>
        <fullName evidence="2">Uncharacterized protein</fullName>
    </submittedName>
</protein>
<name>A0A6S7H0B0_PARCT</name>
<dbReference type="EMBL" id="CACRXK020003232">
    <property type="protein sequence ID" value="CAB3997943.1"/>
    <property type="molecule type" value="Genomic_DNA"/>
</dbReference>
<dbReference type="AlphaFoldDB" id="A0A6S7H0B0"/>
<keyword evidence="3" id="KW-1185">Reference proteome</keyword>
<accession>A0A6S7H0B0</accession>
<sequence length="91" mass="9764">MAGNEDEDWTDSPAERVTNEPTETSYSSLPGSEDGNSCTDDQSGIAEAERPEGMPNMGLYKNDDVPGAIGGVLCDENHDHKSGMVQEAQQF</sequence>
<feature type="compositionally biased region" description="Acidic residues" evidence="1">
    <location>
        <begin position="1"/>
        <end position="10"/>
    </location>
</feature>
<evidence type="ECO:0000256" key="1">
    <source>
        <dbReference type="SAM" id="MobiDB-lite"/>
    </source>
</evidence>
<proteinExistence type="predicted"/>
<feature type="region of interest" description="Disordered" evidence="1">
    <location>
        <begin position="1"/>
        <end position="62"/>
    </location>
</feature>
<reference evidence="2" key="1">
    <citation type="submission" date="2020-04" db="EMBL/GenBank/DDBJ databases">
        <authorList>
            <person name="Alioto T."/>
            <person name="Alioto T."/>
            <person name="Gomez Garrido J."/>
        </authorList>
    </citation>
    <scope>NUCLEOTIDE SEQUENCE</scope>
    <source>
        <strain evidence="2">A484AB</strain>
    </source>
</reference>